<keyword evidence="3" id="KW-0539">Nucleus</keyword>
<feature type="compositionally biased region" description="Polar residues" evidence="5">
    <location>
        <begin position="960"/>
        <end position="976"/>
    </location>
</feature>
<dbReference type="FunFam" id="2.130.10.10:FF:000645">
    <property type="entry name" value="Putative nuclear pore complex subunit Nup159"/>
    <property type="match status" value="1"/>
</dbReference>
<dbReference type="Proteomes" id="UP000653565">
    <property type="component" value="Unassembled WGS sequence"/>
</dbReference>
<dbReference type="GO" id="GO:0006405">
    <property type="term" value="P:RNA export from nucleus"/>
    <property type="evidence" value="ECO:0007669"/>
    <property type="project" value="TreeGrafter"/>
</dbReference>
<reference evidence="7" key="1">
    <citation type="journal article" date="2020" name="bioRxiv">
        <title>Genomic and phenotypic heterogeneity of clinical isolates of the human pathogens Aspergillus fumigatus, Aspergillus lentulus and Aspergillus fumigatiaffinis.</title>
        <authorList>
            <person name="dos Santos R.A.C."/>
            <person name="Steenwyk J.L."/>
            <person name="Rivero-Menendez O."/>
            <person name="Mead M.E."/>
            <person name="Silva L.P."/>
            <person name="Bastos R.W."/>
            <person name="Alastruey-Izquierdo A."/>
            <person name="Goldman G.H."/>
            <person name="Rokas A."/>
        </authorList>
    </citation>
    <scope>NUCLEOTIDE SEQUENCE</scope>
    <source>
        <strain evidence="7">CNM-CM6805</strain>
    </source>
</reference>
<feature type="domain" description="Nucleoporin Nup159/Nup146 N-terminal" evidence="6">
    <location>
        <begin position="55"/>
        <end position="440"/>
    </location>
</feature>
<organism evidence="7 8">
    <name type="scientific">Aspergillus fumigatiaffinis</name>
    <dbReference type="NCBI Taxonomy" id="340414"/>
    <lineage>
        <taxon>Eukaryota</taxon>
        <taxon>Fungi</taxon>
        <taxon>Dikarya</taxon>
        <taxon>Ascomycota</taxon>
        <taxon>Pezizomycotina</taxon>
        <taxon>Eurotiomycetes</taxon>
        <taxon>Eurotiomycetidae</taxon>
        <taxon>Eurotiales</taxon>
        <taxon>Aspergillaceae</taxon>
        <taxon>Aspergillus</taxon>
        <taxon>Aspergillus subgen. Fumigati</taxon>
    </lineage>
</organism>
<sequence length="1718" mass="182774">MAFNFGASNPAAGGPAAELGPELPDIIADEVGFKGVSGDSNVRFLPTPWPEDALPAPTSSLLAVAPTKGIVAGAAPNSLVIASSDAVRKAIGATTGESKVKTKPFEPQATLPLPARPTHVAFASGDNALVLATENGAELAVYQTATLLTGNSQPALAIPMNGTTLRVMAPNPTSSEDILSSLVALVTANGELLIADLKGANLIRGPSGQVLRTGVSSVCWSNKGKQLVAGLADGTAVQLTPDGTQKDVIPRPSDLEGDCHVSSIAWLENDIFLMVYTPNATEDDMGQTPPSSYYIITRRKGAPFLVQKMPELCMPFGVNRAPAYQFIARLRDYKPHLKDILIVSSTASTDIGLITRSDQPLARDDAAKGTVGLFTTTEVNDDTKRASLPLTEAASDTSVIGLGVDLSSTEPVVSPIQGEDIAESSTPLPNLFLLNNEGILCSWWIIYSESIRQKLPYHGLVSVSPQQPTPQPQAQAPQPAQPTTRPAFGQPAFGQSAFGSPSAMGSSPFGKPSAAPAFGSPSALGSRQPAFGTPSAPSGASFGSPSQIKPSFGAPSTLGRATPQFGQSGFGASAAPSFGQPSTPGKPLSFGTPSATSGGGFGSFATAGGFSSFAAPKPATESPFAKAAGESPFGKPVTESPFGKVSTESPFAKPSGPSIFGTQAQTDTAFTPQKADESKGGFGASSSFVLGSTFKGDGTAVNDGPKPDKASGLFSFGTSLDDMISTPDKTSPPTESMDDIEDQPVVTQPEKPTAKEPPTSVFGAPSKLDTSKTTSMFDSQTQPQPATQTNKSPFSLFGNAAAEKQVTSPLSPQSEKTTVASLTPKAEKISIAEPPLPPDPTSRAAYGPGDTSASSNVSKSSVEDVKLEAPLPPDFTSGITGKAGKPATDEAPLPPEPAAPESPAASDEEAGPLPEESDMDESEKEPSEGADESDFADSGEEITHEFDEEEEEPETTGQTPKISPESSFGTGISEQSPAGGLFSRISRPGQQHPPRQLFGEIAKPMFPPKTHVDREPPRSPSPVRGSIPKTLLKPQIHKSASAPQIPGSTLAARKAALTEAALGDQRLRQESDRTAREQQARLKIQAQREEEEALSLSDDDEDERLRADLAQPLEPVPTLDPFLPHQDYMGQTTKPGIPGQIERLYRDINSMIDTLGINSRALSSFLLYQQSPRDSERWIQTLKTDHAADILDEEVLLGEIEKLDDAVLMLANSLQEQRVQRVEEKLETCRELLSKDILTLRGQCASIRKTLDAHTDTAAILSAPLSAEQANLQQDLRSAFTNLQARLADLESAVSILRAKIAEAPRPDSTRQPTKRPTVEAVTSTIATMMNMAESKSSDIDVLEIQLKKLGIDTTGSPASREGSPFATPKKALARFPTTPGSRGSIDGPLSAYHTPDSAGRFRSSVNGSAKASRLRNIEGVGELATKEETAQWKSKMLRRQHIIGNLKKVIEAKKFKVRGVDDLLADFTHTLRYLTYASDTALKRIQTHQENKMVVPVTEFVIFKLKSSVKPEDHSNEGGVSLCKIFSATKQQSGYQSSAWGRTVEDENVVVWAVVWEDSHAKCQADLLTPYLEPDSKVLSFYTTLTPSPSETETFTTNPITELATMTFPSSLNPEEHKKLNSDLINLREALTEKLDEKSRATSWTMAQVHRPGTFQHPKSPSGEAFVYVLAVGWESVDAHMAARETKEFEESIKPIREKMLPAVEGLGMKHVSFKKI</sequence>
<dbReference type="GO" id="GO:0005643">
    <property type="term" value="C:nuclear pore"/>
    <property type="evidence" value="ECO:0007669"/>
    <property type="project" value="TreeGrafter"/>
</dbReference>
<feature type="compositionally biased region" description="Low complexity" evidence="5">
    <location>
        <begin position="534"/>
        <end position="546"/>
    </location>
</feature>
<feature type="coiled-coil region" evidence="4">
    <location>
        <begin position="1273"/>
        <end position="1300"/>
    </location>
</feature>
<evidence type="ECO:0000256" key="1">
    <source>
        <dbReference type="ARBA" id="ARBA00004123"/>
    </source>
</evidence>
<dbReference type="GO" id="GO:0008139">
    <property type="term" value="F:nuclear localization sequence binding"/>
    <property type="evidence" value="ECO:0007669"/>
    <property type="project" value="TreeGrafter"/>
</dbReference>
<feature type="compositionally biased region" description="Polar residues" evidence="5">
    <location>
        <begin position="771"/>
        <end position="793"/>
    </location>
</feature>
<dbReference type="InterPro" id="IPR026054">
    <property type="entry name" value="Nucleoporin"/>
</dbReference>
<feature type="region of interest" description="Disordered" evidence="5">
    <location>
        <begin position="615"/>
        <end position="663"/>
    </location>
</feature>
<comment type="caution">
    <text evidence="7">The sequence shown here is derived from an EMBL/GenBank/DDBJ whole genome shotgun (WGS) entry which is preliminary data.</text>
</comment>
<gene>
    <name evidence="7" type="ORF">CNMCM6805_007608</name>
</gene>
<proteinExistence type="predicted"/>
<feature type="compositionally biased region" description="Low complexity" evidence="5">
    <location>
        <begin position="1050"/>
        <end position="1062"/>
    </location>
</feature>
<evidence type="ECO:0000259" key="6">
    <source>
        <dbReference type="Pfam" id="PF16755"/>
    </source>
</evidence>
<feature type="compositionally biased region" description="Polar residues" evidence="5">
    <location>
        <begin position="805"/>
        <end position="821"/>
    </location>
</feature>
<feature type="compositionally biased region" description="Acidic residues" evidence="5">
    <location>
        <begin position="1089"/>
        <end position="1102"/>
    </location>
</feature>
<feature type="region of interest" description="Disordered" evidence="5">
    <location>
        <begin position="693"/>
        <end position="1102"/>
    </location>
</feature>
<feature type="compositionally biased region" description="Low complexity" evidence="5">
    <location>
        <begin position="472"/>
        <end position="484"/>
    </location>
</feature>
<feature type="region of interest" description="Disordered" evidence="5">
    <location>
        <begin position="462"/>
        <end position="598"/>
    </location>
</feature>
<dbReference type="InterPro" id="IPR039462">
    <property type="entry name" value="Nup159/Nup146_N"/>
</dbReference>
<feature type="compositionally biased region" description="Acidic residues" evidence="5">
    <location>
        <begin position="906"/>
        <end position="954"/>
    </location>
</feature>
<evidence type="ECO:0000256" key="5">
    <source>
        <dbReference type="SAM" id="MobiDB-lite"/>
    </source>
</evidence>
<comment type="subcellular location">
    <subcellularLocation>
        <location evidence="1">Nucleus</location>
    </subcellularLocation>
</comment>
<dbReference type="GO" id="GO:0006606">
    <property type="term" value="P:protein import into nucleus"/>
    <property type="evidence" value="ECO:0007669"/>
    <property type="project" value="TreeGrafter"/>
</dbReference>
<keyword evidence="2" id="KW-0813">Transport</keyword>
<name>A0A8H4M9F1_9EURO</name>
<dbReference type="GO" id="GO:0017056">
    <property type="term" value="F:structural constituent of nuclear pore"/>
    <property type="evidence" value="ECO:0007669"/>
    <property type="project" value="TreeGrafter"/>
</dbReference>
<feature type="compositionally biased region" description="Basic and acidic residues" evidence="5">
    <location>
        <begin position="1065"/>
        <end position="1080"/>
    </location>
</feature>
<reference evidence="7" key="2">
    <citation type="submission" date="2020-04" db="EMBL/GenBank/DDBJ databases">
        <authorList>
            <person name="Santos R.A.C."/>
            <person name="Steenwyk J.L."/>
            <person name="Rivero-Menendez O."/>
            <person name="Mead M.E."/>
            <person name="Silva L.P."/>
            <person name="Bastos R.W."/>
            <person name="Alastruey-Izquierdo A."/>
            <person name="Goldman G.H."/>
            <person name="Rokas A."/>
        </authorList>
    </citation>
    <scope>NUCLEOTIDE SEQUENCE</scope>
    <source>
        <strain evidence="7">CNM-CM6805</strain>
    </source>
</reference>
<evidence type="ECO:0000313" key="7">
    <source>
        <dbReference type="EMBL" id="KAF4236256.1"/>
    </source>
</evidence>
<evidence type="ECO:0000256" key="3">
    <source>
        <dbReference type="ARBA" id="ARBA00023242"/>
    </source>
</evidence>
<feature type="region of interest" description="Disordered" evidence="5">
    <location>
        <begin position="668"/>
        <end position="687"/>
    </location>
</feature>
<evidence type="ECO:0000256" key="4">
    <source>
        <dbReference type="SAM" id="Coils"/>
    </source>
</evidence>
<protein>
    <recommendedName>
        <fullName evidence="6">Nucleoporin Nup159/Nup146 N-terminal domain-containing protein</fullName>
    </recommendedName>
</protein>
<dbReference type="Gene3D" id="3.30.70.100">
    <property type="match status" value="1"/>
</dbReference>
<accession>A0A8H4M9F1</accession>
<feature type="compositionally biased region" description="Low complexity" evidence="5">
    <location>
        <begin position="510"/>
        <end position="526"/>
    </location>
</feature>
<dbReference type="SUPFAM" id="SSF117289">
    <property type="entry name" value="Nucleoporin domain"/>
    <property type="match status" value="1"/>
</dbReference>
<dbReference type="EMBL" id="JAAAPX010000053">
    <property type="protein sequence ID" value="KAF4236256.1"/>
    <property type="molecule type" value="Genomic_DNA"/>
</dbReference>
<evidence type="ECO:0000256" key="2">
    <source>
        <dbReference type="ARBA" id="ARBA00022448"/>
    </source>
</evidence>
<keyword evidence="8" id="KW-1185">Reference proteome</keyword>
<dbReference type="Gene3D" id="2.130.10.10">
    <property type="entry name" value="YVTN repeat-like/Quinoprotein amine dehydrogenase"/>
    <property type="match status" value="1"/>
</dbReference>
<dbReference type="InterPro" id="IPR015943">
    <property type="entry name" value="WD40/YVTN_repeat-like_dom_sf"/>
</dbReference>
<evidence type="ECO:0000313" key="8">
    <source>
        <dbReference type="Proteomes" id="UP000653565"/>
    </source>
</evidence>
<dbReference type="PANTHER" id="PTHR23193:SF23">
    <property type="entry name" value="NUCLEAR PORE COMPLEX PROTEIN NUP153"/>
    <property type="match status" value="1"/>
</dbReference>
<dbReference type="PANTHER" id="PTHR23193">
    <property type="entry name" value="NUCLEAR PORE COMPLEX PROTEIN NUP"/>
    <property type="match status" value="1"/>
</dbReference>
<dbReference type="Pfam" id="PF16755">
    <property type="entry name" value="Beta-prop_NUP159_NUP214"/>
    <property type="match status" value="1"/>
</dbReference>
<keyword evidence="4" id="KW-0175">Coiled coil</keyword>